<keyword evidence="7" id="KW-1185">Reference proteome</keyword>
<evidence type="ECO:0000256" key="5">
    <source>
        <dbReference type="ARBA" id="ARBA00022927"/>
    </source>
</evidence>
<dbReference type="PANTHER" id="PTHR10527">
    <property type="entry name" value="IMPORTIN BETA"/>
    <property type="match status" value="1"/>
</dbReference>
<dbReference type="GO" id="GO:0006606">
    <property type="term" value="P:protein import into nucleus"/>
    <property type="evidence" value="ECO:0007669"/>
    <property type="project" value="InterPro"/>
</dbReference>
<evidence type="ECO:0000256" key="1">
    <source>
        <dbReference type="ARBA" id="ARBA00004496"/>
    </source>
</evidence>
<evidence type="ECO:0000313" key="7">
    <source>
        <dbReference type="Proteomes" id="UP000886595"/>
    </source>
</evidence>
<evidence type="ECO:0000256" key="3">
    <source>
        <dbReference type="ARBA" id="ARBA00022490"/>
    </source>
</evidence>
<dbReference type="EMBL" id="JAAMPC010000013">
    <property type="protein sequence ID" value="KAG2272770.1"/>
    <property type="molecule type" value="Genomic_DNA"/>
</dbReference>
<gene>
    <name evidence="6" type="ORF">Bca52824_067325</name>
</gene>
<name>A0A8X7QQW0_BRACI</name>
<dbReference type="InterPro" id="IPR040122">
    <property type="entry name" value="Importin_beta"/>
</dbReference>
<evidence type="ECO:0000313" key="6">
    <source>
        <dbReference type="EMBL" id="KAG2272770.1"/>
    </source>
</evidence>
<comment type="caution">
    <text evidence="6">The sequence shown here is derived from an EMBL/GenBank/DDBJ whole genome shotgun (WGS) entry which is preliminary data.</text>
</comment>
<protein>
    <submittedName>
        <fullName evidence="6">Uncharacterized protein</fullName>
    </submittedName>
</protein>
<evidence type="ECO:0000256" key="2">
    <source>
        <dbReference type="ARBA" id="ARBA00022448"/>
    </source>
</evidence>
<reference evidence="6 7" key="1">
    <citation type="submission" date="2020-02" db="EMBL/GenBank/DDBJ databases">
        <authorList>
            <person name="Ma Q."/>
            <person name="Huang Y."/>
            <person name="Song X."/>
            <person name="Pei D."/>
        </authorList>
    </citation>
    <scope>NUCLEOTIDE SEQUENCE [LARGE SCALE GENOMIC DNA]</scope>
    <source>
        <strain evidence="6">Sxm20200214</strain>
        <tissue evidence="6">Leaf</tissue>
    </source>
</reference>
<dbReference type="Proteomes" id="UP000886595">
    <property type="component" value="Unassembled WGS sequence"/>
</dbReference>
<comment type="subcellular location">
    <subcellularLocation>
        <location evidence="1">Cytoplasm</location>
    </subcellularLocation>
</comment>
<evidence type="ECO:0000256" key="4">
    <source>
        <dbReference type="ARBA" id="ARBA00022737"/>
    </source>
</evidence>
<keyword evidence="4" id="KW-0677">Repeat</keyword>
<dbReference type="InterPro" id="IPR016024">
    <property type="entry name" value="ARM-type_fold"/>
</dbReference>
<dbReference type="AlphaFoldDB" id="A0A8X7QQW0"/>
<dbReference type="OrthoDB" id="10263328at2759"/>
<accession>A0A8X7QQW0</accession>
<sequence length="253" mass="28230">MLEAKRYFDPGGPTLGQAVGLQEHHGGVIVMMKSQWSHALEIEEINENHAAIPRFPIKCAYQAGEDSGAIARKKHLQQFLQLGKDHQPADSRQLAGRLLKNSLDAGIKKDDLVREWLAVEPDVALKSQIKELLLETLGSSLLEARHTSAQAIAMDGSLPHLKQSTLVTLGYICAETFQHLKQDEVDSVLAVILQGMNQRKFDNEVDSTHIINVVCERAFSEKAEIRQAAFECLVSIALKYHKLSEEYKERLGK</sequence>
<keyword evidence="5" id="KW-0653">Protein transport</keyword>
<dbReference type="GO" id="GO:0005737">
    <property type="term" value="C:cytoplasm"/>
    <property type="evidence" value="ECO:0007669"/>
    <property type="project" value="UniProtKB-SubCell"/>
</dbReference>
<dbReference type="SUPFAM" id="SSF48371">
    <property type="entry name" value="ARM repeat"/>
    <property type="match status" value="1"/>
</dbReference>
<organism evidence="6 7">
    <name type="scientific">Brassica carinata</name>
    <name type="common">Ethiopian mustard</name>
    <name type="synonym">Abyssinian cabbage</name>
    <dbReference type="NCBI Taxonomy" id="52824"/>
    <lineage>
        <taxon>Eukaryota</taxon>
        <taxon>Viridiplantae</taxon>
        <taxon>Streptophyta</taxon>
        <taxon>Embryophyta</taxon>
        <taxon>Tracheophyta</taxon>
        <taxon>Spermatophyta</taxon>
        <taxon>Magnoliopsida</taxon>
        <taxon>eudicotyledons</taxon>
        <taxon>Gunneridae</taxon>
        <taxon>Pentapetalae</taxon>
        <taxon>rosids</taxon>
        <taxon>malvids</taxon>
        <taxon>Brassicales</taxon>
        <taxon>Brassicaceae</taxon>
        <taxon>Brassiceae</taxon>
        <taxon>Brassica</taxon>
    </lineage>
</organism>
<dbReference type="InterPro" id="IPR011989">
    <property type="entry name" value="ARM-like"/>
</dbReference>
<proteinExistence type="predicted"/>
<dbReference type="Gene3D" id="1.25.10.10">
    <property type="entry name" value="Leucine-rich Repeat Variant"/>
    <property type="match status" value="1"/>
</dbReference>
<keyword evidence="3" id="KW-0963">Cytoplasm</keyword>
<keyword evidence="2" id="KW-0813">Transport</keyword>